<name>A0A5C5S161_9ACTN</name>
<reference evidence="3 4" key="1">
    <citation type="submission" date="2019-06" db="EMBL/GenBank/DDBJ databases">
        <title>Tsukamurella conjunctivitidis sp. nov., Tsukamurella assacharolytica sp. nov. and Tsukamurella sputae sp. nov. isolated from patients with conjunctivitis, bacteraemia (lymphoma) and respiratory infection (sputum) in Hong Kong.</title>
        <authorList>
            <person name="Teng J.L.L."/>
            <person name="Lee H.H."/>
            <person name="Fong J.Y.H."/>
            <person name="Fok K.M.N."/>
            <person name="Lau S.K.P."/>
            <person name="Woo P.C.Y."/>
        </authorList>
    </citation>
    <scope>NUCLEOTIDE SEQUENCE [LARGE SCALE GENOMIC DNA]</scope>
    <source>
        <strain evidence="3 4">HKU72</strain>
    </source>
</reference>
<dbReference type="EMBL" id="VIGX01000004">
    <property type="protein sequence ID" value="TWS29059.1"/>
    <property type="molecule type" value="Genomic_DNA"/>
</dbReference>
<keyword evidence="2" id="KW-0812">Transmembrane</keyword>
<accession>A0A5C5S161</accession>
<evidence type="ECO:0000256" key="1">
    <source>
        <dbReference type="SAM" id="MobiDB-lite"/>
    </source>
</evidence>
<evidence type="ECO:0000313" key="3">
    <source>
        <dbReference type="EMBL" id="TWS29059.1"/>
    </source>
</evidence>
<dbReference type="InterPro" id="IPR025339">
    <property type="entry name" value="DUF4245"/>
</dbReference>
<gene>
    <name evidence="3" type="ORF">FK530_09585</name>
</gene>
<evidence type="ECO:0000256" key="2">
    <source>
        <dbReference type="SAM" id="Phobius"/>
    </source>
</evidence>
<comment type="caution">
    <text evidence="3">The sequence shown here is derived from an EMBL/GenBank/DDBJ whole genome shotgun (WGS) entry which is preliminary data.</text>
</comment>
<dbReference type="Pfam" id="PF14030">
    <property type="entry name" value="DUF4245"/>
    <property type="match status" value="1"/>
</dbReference>
<sequence length="268" mass="27772">MGFFSAWVSDMDSSGSRCARVGAAGLARFFHARVLGDGAGRPRRPDRGPGACPPPPPDGAPGILDVVAEKPRILQSRRDLVLTMVPLIALCLIVLFASGNFKLGFGADPKDETVASINPKGAFEVSGDTLGFPVRIPGGAGVVDGVPEGWKATATRDDDVVGGKVFSVNYVTPEKNSLQLSQSGAPLDVVVESVYGARATPSGSVPVEGRTWQVYGPNDNNRSAWVLQLDGAVLVVFGGGTVPRFTELAAAVQSQEPLPRGGAPAPGK</sequence>
<proteinExistence type="predicted"/>
<keyword evidence="4" id="KW-1185">Reference proteome</keyword>
<feature type="region of interest" description="Disordered" evidence="1">
    <location>
        <begin position="37"/>
        <end position="61"/>
    </location>
</feature>
<feature type="transmembrane region" description="Helical" evidence="2">
    <location>
        <begin position="80"/>
        <end position="101"/>
    </location>
</feature>
<keyword evidence="2" id="KW-1133">Transmembrane helix</keyword>
<keyword evidence="2" id="KW-0472">Membrane</keyword>
<protein>
    <submittedName>
        <fullName evidence="3">DUF4245 domain-containing protein</fullName>
    </submittedName>
</protein>
<evidence type="ECO:0000313" key="4">
    <source>
        <dbReference type="Proteomes" id="UP000319375"/>
    </source>
</evidence>
<dbReference type="AlphaFoldDB" id="A0A5C5S161"/>
<dbReference type="Proteomes" id="UP000319375">
    <property type="component" value="Unassembled WGS sequence"/>
</dbReference>
<organism evidence="3 4">
    <name type="scientific">Tsukamurella conjunctivitidis</name>
    <dbReference type="NCBI Taxonomy" id="2592068"/>
    <lineage>
        <taxon>Bacteria</taxon>
        <taxon>Bacillati</taxon>
        <taxon>Actinomycetota</taxon>
        <taxon>Actinomycetes</taxon>
        <taxon>Mycobacteriales</taxon>
        <taxon>Tsukamurellaceae</taxon>
        <taxon>Tsukamurella</taxon>
    </lineage>
</organism>